<dbReference type="Gene3D" id="1.10.1020.10">
    <property type="entry name" value="Adenine-specific Methyltransferase, Domain 2"/>
    <property type="match status" value="1"/>
</dbReference>
<evidence type="ECO:0000256" key="5">
    <source>
        <dbReference type="ARBA" id="ARBA00022691"/>
    </source>
</evidence>
<dbReference type="InterPro" id="IPR012263">
    <property type="entry name" value="M_m6A_EcoRV"/>
</dbReference>
<dbReference type="GeneID" id="9742631"/>
<dbReference type="GO" id="GO:0043565">
    <property type="term" value="F:sequence-specific DNA binding"/>
    <property type="evidence" value="ECO:0007669"/>
    <property type="project" value="TreeGrafter"/>
</dbReference>
<dbReference type="STRING" id="679926.Mpet_0189"/>
<evidence type="ECO:0000256" key="6">
    <source>
        <dbReference type="ARBA" id="ARBA00047942"/>
    </source>
</evidence>
<dbReference type="Gene3D" id="3.40.50.150">
    <property type="entry name" value="Vaccinia Virus protein VP39"/>
    <property type="match status" value="1"/>
</dbReference>
<evidence type="ECO:0000313" key="7">
    <source>
        <dbReference type="EMBL" id="ADN34967.1"/>
    </source>
</evidence>
<dbReference type="KEGG" id="mpi:Mpet_0189"/>
<keyword evidence="8" id="KW-1185">Reference proteome</keyword>
<gene>
    <name evidence="7" type="ordered locus">Mpet_0189</name>
</gene>
<dbReference type="RefSeq" id="WP_013328146.1">
    <property type="nucleotide sequence ID" value="NC_014507.1"/>
</dbReference>
<dbReference type="GO" id="GO:0006298">
    <property type="term" value="P:mismatch repair"/>
    <property type="evidence" value="ECO:0007669"/>
    <property type="project" value="TreeGrafter"/>
</dbReference>
<dbReference type="GO" id="GO:1904047">
    <property type="term" value="F:S-adenosyl-L-methionine binding"/>
    <property type="evidence" value="ECO:0007669"/>
    <property type="project" value="TreeGrafter"/>
</dbReference>
<dbReference type="EMBL" id="CP002117">
    <property type="protein sequence ID" value="ADN34967.1"/>
    <property type="molecule type" value="Genomic_DNA"/>
</dbReference>
<dbReference type="HOGENOM" id="CLU_063430_0_0_2"/>
<proteinExistence type="inferred from homology"/>
<sequence length="304" mass="34730">MADTVAKPFLKWAGGKTQLLDEFLKRIPPELKNGGITSFIEPFIGGGAVFFNLNSIFSFEECHIFDSNEELVLAYNVVRKDAEDLIGCLEGMSREYLKLDSPGRSEYFYSVRERFNKERSGINFKRYGKKWVPRAAQIIFLNRTCYNGLFRVNSKGSFNVPFGRYKNPKIVNPDLLRADSEVLSNTKIHCGDFADSLKCIRDDSFVYFDPPYRPLSPTASFTTYSRNGFDDCEQRRLASFFKKCDGKGARLILSNSDPKNIDPADDFFDALYSGFRIERVPAKRMINSDGDKRGEISEILVMNY</sequence>
<keyword evidence="4" id="KW-0808">Transferase</keyword>
<evidence type="ECO:0000256" key="4">
    <source>
        <dbReference type="ARBA" id="ARBA00022679"/>
    </source>
</evidence>
<keyword evidence="3 7" id="KW-0489">Methyltransferase</keyword>
<dbReference type="NCBIfam" id="TIGR00571">
    <property type="entry name" value="dam"/>
    <property type="match status" value="1"/>
</dbReference>
<accession>E1REM0</accession>
<dbReference type="OrthoDB" id="372040at2157"/>
<dbReference type="Proteomes" id="UP000006565">
    <property type="component" value="Chromosome"/>
</dbReference>
<dbReference type="SUPFAM" id="SSF53335">
    <property type="entry name" value="S-adenosyl-L-methionine-dependent methyltransferases"/>
    <property type="match status" value="1"/>
</dbReference>
<organism evidence="7 8">
    <name type="scientific">Methanolacinia petrolearia (strain DSM 11571 / OCM 486 / SEBR 4847)</name>
    <name type="common">Methanoplanus petrolearius</name>
    <dbReference type="NCBI Taxonomy" id="679926"/>
    <lineage>
        <taxon>Archaea</taxon>
        <taxon>Methanobacteriati</taxon>
        <taxon>Methanobacteriota</taxon>
        <taxon>Stenosarchaea group</taxon>
        <taxon>Methanomicrobia</taxon>
        <taxon>Methanomicrobiales</taxon>
        <taxon>Methanomicrobiaceae</taxon>
        <taxon>Methanolacinia</taxon>
    </lineage>
</organism>
<dbReference type="InterPro" id="IPR002052">
    <property type="entry name" value="DNA_methylase_N6_adenine_CS"/>
</dbReference>
<protein>
    <recommendedName>
        <fullName evidence="2">site-specific DNA-methyltransferase (adenine-specific)</fullName>
        <ecNumber evidence="2">2.1.1.72</ecNumber>
    </recommendedName>
</protein>
<reference evidence="7 8" key="1">
    <citation type="journal article" date="2010" name="Stand. Genomic Sci.">
        <title>Complete genome sequence of Methanoplanus petrolearius type strain (SEBR 4847).</title>
        <authorList>
            <person name="Brambilla E."/>
            <person name="Djao O.D."/>
            <person name="Daligault H."/>
            <person name="Lapidus A."/>
            <person name="Lucas S."/>
            <person name="Hammon N."/>
            <person name="Nolan M."/>
            <person name="Tice H."/>
            <person name="Cheng J.F."/>
            <person name="Han C."/>
            <person name="Tapia R."/>
            <person name="Goodwin L."/>
            <person name="Pitluck S."/>
            <person name="Liolios K."/>
            <person name="Ivanova N."/>
            <person name="Mavromatis K."/>
            <person name="Mikhailova N."/>
            <person name="Pati A."/>
            <person name="Chen A."/>
            <person name="Palaniappan K."/>
            <person name="Land M."/>
            <person name="Hauser L."/>
            <person name="Chang Y.J."/>
            <person name="Jeffries C.D."/>
            <person name="Rohde M."/>
            <person name="Spring S."/>
            <person name="Sikorski J."/>
            <person name="Goker M."/>
            <person name="Woyke T."/>
            <person name="Bristow J."/>
            <person name="Eisen J.A."/>
            <person name="Markowitz V."/>
            <person name="Hugenholtz P."/>
            <person name="Kyrpides N.C."/>
            <person name="Klenk H.P."/>
        </authorList>
    </citation>
    <scope>NUCLEOTIDE SEQUENCE [LARGE SCALE GENOMIC DNA]</scope>
    <source>
        <strain evidence="8">DSM 11571 / OCM 486 / SEBR 4847</strain>
    </source>
</reference>
<dbReference type="PRINTS" id="PR00505">
    <property type="entry name" value="D12N6MTFRASE"/>
</dbReference>
<name>E1REM0_METP4</name>
<dbReference type="eggNOG" id="arCOG03416">
    <property type="taxonomic scope" value="Archaea"/>
</dbReference>
<dbReference type="InterPro" id="IPR029063">
    <property type="entry name" value="SAM-dependent_MTases_sf"/>
</dbReference>
<dbReference type="GO" id="GO:0009007">
    <property type="term" value="F:site-specific DNA-methyltransferase (adenine-specific) activity"/>
    <property type="evidence" value="ECO:0007669"/>
    <property type="project" value="UniProtKB-EC"/>
</dbReference>
<dbReference type="REBASE" id="27863">
    <property type="entry name" value="M.Mpe11571ORF189P"/>
</dbReference>
<keyword evidence="5" id="KW-0949">S-adenosyl-L-methionine</keyword>
<evidence type="ECO:0000256" key="1">
    <source>
        <dbReference type="ARBA" id="ARBA00006594"/>
    </source>
</evidence>
<dbReference type="EC" id="2.1.1.72" evidence="2"/>
<dbReference type="GO" id="GO:0032259">
    <property type="term" value="P:methylation"/>
    <property type="evidence" value="ECO:0007669"/>
    <property type="project" value="UniProtKB-KW"/>
</dbReference>
<dbReference type="GO" id="GO:0009307">
    <property type="term" value="P:DNA restriction-modification system"/>
    <property type="evidence" value="ECO:0007669"/>
    <property type="project" value="InterPro"/>
</dbReference>
<dbReference type="PROSITE" id="PS00092">
    <property type="entry name" value="N6_MTASE"/>
    <property type="match status" value="1"/>
</dbReference>
<dbReference type="PANTHER" id="PTHR30481">
    <property type="entry name" value="DNA ADENINE METHYLASE"/>
    <property type="match status" value="1"/>
</dbReference>
<dbReference type="InterPro" id="IPR012327">
    <property type="entry name" value="MeTrfase_D12"/>
</dbReference>
<evidence type="ECO:0000313" key="8">
    <source>
        <dbReference type="Proteomes" id="UP000006565"/>
    </source>
</evidence>
<dbReference type="AlphaFoldDB" id="E1REM0"/>
<comment type="similarity">
    <text evidence="1">Belongs to the N(4)/N(6)-methyltransferase family.</text>
</comment>
<dbReference type="InterPro" id="IPR023095">
    <property type="entry name" value="Ade_MeTrfase_dom_2"/>
</dbReference>
<comment type="catalytic activity">
    <reaction evidence="6">
        <text>a 2'-deoxyadenosine in DNA + S-adenosyl-L-methionine = an N(6)-methyl-2'-deoxyadenosine in DNA + S-adenosyl-L-homocysteine + H(+)</text>
        <dbReference type="Rhea" id="RHEA:15197"/>
        <dbReference type="Rhea" id="RHEA-COMP:12418"/>
        <dbReference type="Rhea" id="RHEA-COMP:12419"/>
        <dbReference type="ChEBI" id="CHEBI:15378"/>
        <dbReference type="ChEBI" id="CHEBI:57856"/>
        <dbReference type="ChEBI" id="CHEBI:59789"/>
        <dbReference type="ChEBI" id="CHEBI:90615"/>
        <dbReference type="ChEBI" id="CHEBI:90616"/>
        <dbReference type="EC" id="2.1.1.72"/>
    </reaction>
</comment>
<dbReference type="PIRSF" id="PIRSF000398">
    <property type="entry name" value="M_m6A_EcoRV"/>
    <property type="match status" value="1"/>
</dbReference>
<dbReference type="PANTHER" id="PTHR30481:SF3">
    <property type="entry name" value="DNA ADENINE METHYLASE"/>
    <property type="match status" value="1"/>
</dbReference>
<evidence type="ECO:0000256" key="3">
    <source>
        <dbReference type="ARBA" id="ARBA00022603"/>
    </source>
</evidence>
<evidence type="ECO:0000256" key="2">
    <source>
        <dbReference type="ARBA" id="ARBA00011900"/>
    </source>
</evidence>
<dbReference type="Pfam" id="PF02086">
    <property type="entry name" value="MethyltransfD12"/>
    <property type="match status" value="1"/>
</dbReference>